<proteinExistence type="predicted"/>
<gene>
    <name evidence="4" type="primary">LOC106816647</name>
</gene>
<evidence type="ECO:0000259" key="2">
    <source>
        <dbReference type="Pfam" id="PF20700"/>
    </source>
</evidence>
<name>A0ABM1EX37_PRICU</name>
<feature type="non-terminal residue" evidence="4">
    <location>
        <position position="309"/>
    </location>
</feature>
<feature type="domain" description="Mutator-like transposase" evidence="2">
    <location>
        <begin position="71"/>
        <end position="223"/>
    </location>
</feature>
<evidence type="ECO:0000313" key="4">
    <source>
        <dbReference type="RefSeq" id="XP_014676758.1"/>
    </source>
</evidence>
<feature type="region of interest" description="Disordered" evidence="1">
    <location>
        <begin position="22"/>
        <end position="41"/>
    </location>
</feature>
<dbReference type="Pfam" id="PF20700">
    <property type="entry name" value="Mutator"/>
    <property type="match status" value="2"/>
</dbReference>
<protein>
    <submittedName>
        <fullName evidence="4">Uncharacterized protein LOC106816647</fullName>
    </submittedName>
</protein>
<keyword evidence="3" id="KW-1185">Reference proteome</keyword>
<evidence type="ECO:0000313" key="3">
    <source>
        <dbReference type="Proteomes" id="UP000695022"/>
    </source>
</evidence>
<accession>A0ABM1EX37</accession>
<reference evidence="4" key="1">
    <citation type="submission" date="2025-08" db="UniProtKB">
        <authorList>
            <consortium name="RefSeq"/>
        </authorList>
    </citation>
    <scope>IDENTIFICATION</scope>
</reference>
<dbReference type="Proteomes" id="UP000695022">
    <property type="component" value="Unplaced"/>
</dbReference>
<sequence>MGRKKKTRYAFAAVKKDSLQLRRSGKKQRLETVQDAQPGCSSWEDQQKFTISSTSSSSDDSSGEECKADTRIMSMASINHNLKEAAVCRVCKKGSIQLKERGQRHGFGTRLALLCSNRKCKKTYKINSSSFHSSRKTGKQYDINKKVIFAMRCIGRGRRGLLKFASICDMPKPLSPGPYSRLSKEMATRLDDDLLEEVLLKSAIEVKQMKVSAGGACSSEQAKIVLHNETAMQELVVDIAVHVSRWLMAEERVFLAARPDCHLNHFGSAGSMEAQGAKILWERSVEKYGLRYTTFVGDGDSSAFSMIEK</sequence>
<organism evidence="3 4">
    <name type="scientific">Priapulus caudatus</name>
    <name type="common">Priapulid worm</name>
    <dbReference type="NCBI Taxonomy" id="37621"/>
    <lineage>
        <taxon>Eukaryota</taxon>
        <taxon>Metazoa</taxon>
        <taxon>Ecdysozoa</taxon>
        <taxon>Scalidophora</taxon>
        <taxon>Priapulida</taxon>
        <taxon>Priapulimorpha</taxon>
        <taxon>Priapulimorphida</taxon>
        <taxon>Priapulidae</taxon>
        <taxon>Priapulus</taxon>
    </lineage>
</organism>
<evidence type="ECO:0000256" key="1">
    <source>
        <dbReference type="SAM" id="MobiDB-lite"/>
    </source>
</evidence>
<dbReference type="RefSeq" id="XP_014676758.1">
    <property type="nucleotide sequence ID" value="XM_014821272.1"/>
</dbReference>
<dbReference type="InterPro" id="IPR049012">
    <property type="entry name" value="Mutator_transp_dom"/>
</dbReference>
<feature type="domain" description="Mutator-like transposase" evidence="2">
    <location>
        <begin position="258"/>
        <end position="308"/>
    </location>
</feature>
<dbReference type="GeneID" id="106816647"/>